<organism evidence="2 3">
    <name type="scientific">Mesorhizobium australicum</name>
    <dbReference type="NCBI Taxonomy" id="536018"/>
    <lineage>
        <taxon>Bacteria</taxon>
        <taxon>Pseudomonadati</taxon>
        <taxon>Pseudomonadota</taxon>
        <taxon>Alphaproteobacteria</taxon>
        <taxon>Hyphomicrobiales</taxon>
        <taxon>Phyllobacteriaceae</taxon>
        <taxon>Mesorhizobium</taxon>
    </lineage>
</organism>
<evidence type="ECO:0000313" key="3">
    <source>
        <dbReference type="Proteomes" id="UP000193083"/>
    </source>
</evidence>
<dbReference type="PRINTS" id="PR00598">
    <property type="entry name" value="HTHMARR"/>
</dbReference>
<dbReference type="OrthoDB" id="7349109at2"/>
<accession>A0A1X7N7G9</accession>
<dbReference type="PROSITE" id="PS50995">
    <property type="entry name" value="HTH_MARR_2"/>
    <property type="match status" value="1"/>
</dbReference>
<dbReference type="RefSeq" id="WP_085463402.1">
    <property type="nucleotide sequence ID" value="NZ_FXBL01000004.1"/>
</dbReference>
<dbReference type="InterPro" id="IPR000835">
    <property type="entry name" value="HTH_MarR-typ"/>
</dbReference>
<dbReference type="SMART" id="SM00347">
    <property type="entry name" value="HTH_MARR"/>
    <property type="match status" value="1"/>
</dbReference>
<proteinExistence type="predicted"/>
<dbReference type="Gene3D" id="1.10.10.10">
    <property type="entry name" value="Winged helix-like DNA-binding domain superfamily/Winged helix DNA-binding domain"/>
    <property type="match status" value="1"/>
</dbReference>
<gene>
    <name evidence="2" type="ORF">SAMN02982922_1302</name>
</gene>
<dbReference type="AlphaFoldDB" id="A0A1X7N7G9"/>
<dbReference type="InterPro" id="IPR036388">
    <property type="entry name" value="WH-like_DNA-bd_sf"/>
</dbReference>
<keyword evidence="3" id="KW-1185">Reference proteome</keyword>
<protein>
    <submittedName>
        <fullName evidence="2">Transcriptional regulator, MarR family</fullName>
    </submittedName>
</protein>
<sequence>MAKQAGEPNNDDVAASEDSFLAMPGHLLRRCHQIGVAVFLDECRAFDLTPLQFSVLSALDGFGAMDQARLGGVTALDRTTIIVVLTKLEERGLVTRVPSKKDKRAKIVAITEAGRRTLADVLPSALEAQKRMLGPLNGREQAQLLTLLRKMAEGNNSLSRAPHKLP</sequence>
<dbReference type="Proteomes" id="UP000193083">
    <property type="component" value="Unassembled WGS sequence"/>
</dbReference>
<dbReference type="InterPro" id="IPR036390">
    <property type="entry name" value="WH_DNA-bd_sf"/>
</dbReference>
<evidence type="ECO:0000313" key="2">
    <source>
        <dbReference type="EMBL" id="SMH32483.1"/>
    </source>
</evidence>
<dbReference type="Pfam" id="PF12802">
    <property type="entry name" value="MarR_2"/>
    <property type="match status" value="1"/>
</dbReference>
<dbReference type="PANTHER" id="PTHR33164">
    <property type="entry name" value="TRANSCRIPTIONAL REGULATOR, MARR FAMILY"/>
    <property type="match status" value="1"/>
</dbReference>
<dbReference type="GO" id="GO:0006950">
    <property type="term" value="P:response to stress"/>
    <property type="evidence" value="ECO:0007669"/>
    <property type="project" value="TreeGrafter"/>
</dbReference>
<feature type="domain" description="HTH marR-type" evidence="1">
    <location>
        <begin position="1"/>
        <end position="153"/>
    </location>
</feature>
<evidence type="ECO:0000259" key="1">
    <source>
        <dbReference type="PROSITE" id="PS50995"/>
    </source>
</evidence>
<dbReference type="GO" id="GO:0003700">
    <property type="term" value="F:DNA-binding transcription factor activity"/>
    <property type="evidence" value="ECO:0007669"/>
    <property type="project" value="InterPro"/>
</dbReference>
<dbReference type="PANTHER" id="PTHR33164:SF95">
    <property type="entry name" value="TRANSCRIPTIONAL REGULATOR"/>
    <property type="match status" value="1"/>
</dbReference>
<reference evidence="2 3" key="1">
    <citation type="submission" date="2017-04" db="EMBL/GenBank/DDBJ databases">
        <authorList>
            <person name="Afonso C.L."/>
            <person name="Miller P.J."/>
            <person name="Scott M.A."/>
            <person name="Spackman E."/>
            <person name="Goraichik I."/>
            <person name="Dimitrov K.M."/>
            <person name="Suarez D.L."/>
            <person name="Swayne D.E."/>
        </authorList>
    </citation>
    <scope>NUCLEOTIDE SEQUENCE [LARGE SCALE GENOMIC DNA]</scope>
    <source>
        <strain evidence="2 3">B5P</strain>
    </source>
</reference>
<dbReference type="InterPro" id="IPR039422">
    <property type="entry name" value="MarR/SlyA-like"/>
</dbReference>
<name>A0A1X7N7G9_9HYPH</name>
<dbReference type="EMBL" id="FXBL01000004">
    <property type="protein sequence ID" value="SMH32483.1"/>
    <property type="molecule type" value="Genomic_DNA"/>
</dbReference>
<dbReference type="SUPFAM" id="SSF46785">
    <property type="entry name" value="Winged helix' DNA-binding domain"/>
    <property type="match status" value="1"/>
</dbReference>